<dbReference type="InParanoid" id="A0A1E1KRZ1"/>
<dbReference type="EMBL" id="FJUW01000017">
    <property type="protein sequence ID" value="CZS99714.1"/>
    <property type="molecule type" value="Genomic_DNA"/>
</dbReference>
<feature type="compositionally biased region" description="Acidic residues" evidence="1">
    <location>
        <begin position="209"/>
        <end position="221"/>
    </location>
</feature>
<protein>
    <submittedName>
        <fullName evidence="2">Uncharacterized protein</fullName>
    </submittedName>
</protein>
<comment type="caution">
    <text evidence="2">The sequence shown here is derived from an EMBL/GenBank/DDBJ whole genome shotgun (WGS) entry which is preliminary data.</text>
</comment>
<keyword evidence="3" id="KW-1185">Reference proteome</keyword>
<organism evidence="2 3">
    <name type="scientific">Rhynchosporium graminicola</name>
    <dbReference type="NCBI Taxonomy" id="2792576"/>
    <lineage>
        <taxon>Eukaryota</taxon>
        <taxon>Fungi</taxon>
        <taxon>Dikarya</taxon>
        <taxon>Ascomycota</taxon>
        <taxon>Pezizomycotina</taxon>
        <taxon>Leotiomycetes</taxon>
        <taxon>Helotiales</taxon>
        <taxon>Ploettnerulaceae</taxon>
        <taxon>Rhynchosporium</taxon>
    </lineage>
</organism>
<feature type="region of interest" description="Disordered" evidence="1">
    <location>
        <begin position="208"/>
        <end position="237"/>
    </location>
</feature>
<evidence type="ECO:0000313" key="3">
    <source>
        <dbReference type="Proteomes" id="UP000178129"/>
    </source>
</evidence>
<name>A0A1E1KRZ1_9HELO</name>
<proteinExistence type="predicted"/>
<reference evidence="3" key="1">
    <citation type="submission" date="2016-03" db="EMBL/GenBank/DDBJ databases">
        <authorList>
            <person name="Ploux O."/>
        </authorList>
    </citation>
    <scope>NUCLEOTIDE SEQUENCE [LARGE SCALE GENOMIC DNA]</scope>
    <source>
        <strain evidence="3">UK7</strain>
    </source>
</reference>
<dbReference type="Proteomes" id="UP000178129">
    <property type="component" value="Unassembled WGS sequence"/>
</dbReference>
<gene>
    <name evidence="2" type="ORF">RCO7_07975</name>
</gene>
<evidence type="ECO:0000313" key="2">
    <source>
        <dbReference type="EMBL" id="CZS99714.1"/>
    </source>
</evidence>
<dbReference type="AlphaFoldDB" id="A0A1E1KRZ1"/>
<evidence type="ECO:0000256" key="1">
    <source>
        <dbReference type="SAM" id="MobiDB-lite"/>
    </source>
</evidence>
<feature type="compositionally biased region" description="Polar residues" evidence="1">
    <location>
        <begin position="9"/>
        <end position="20"/>
    </location>
</feature>
<sequence length="253" mass="28360">MEAILSALRGSNTTNPSNLNKVKDNVSALGDLEKSNDPPTHGERQSVYSEIERLGFAANFRLRILPSIKPKDPAGLKLRVDATTDKKTAPNDPTVLMTKVDTTVNKQITPKDFCIPLCRVTKADFLVIRPHGEFTVNLFLNMKAEDTLVVYLTEKEAKHGQFMYGTEYKRVQAATAESNQAIENNMEKFRKAVRRTIRRGLWTARAEDPDWDDATSEDEELAGVPASYDSTDDEGDENEWVMVDGVLKHSEDL</sequence>
<accession>A0A1E1KRZ1</accession>
<feature type="region of interest" description="Disordered" evidence="1">
    <location>
        <begin position="1"/>
        <end position="21"/>
    </location>
</feature>